<protein>
    <recommendedName>
        <fullName evidence="6">FAD/NAD(P)-binding domain-containing protein</fullName>
    </recommendedName>
</protein>
<dbReference type="EMBL" id="DSVQ01000018">
    <property type="protein sequence ID" value="HGT40524.1"/>
    <property type="molecule type" value="Genomic_DNA"/>
</dbReference>
<dbReference type="NCBIfam" id="TIGR03169">
    <property type="entry name" value="Nterm_to_SelD"/>
    <property type="match status" value="1"/>
</dbReference>
<dbReference type="InterPro" id="IPR017584">
    <property type="entry name" value="Pyridine_nucleo_diS_OxRdtase_N"/>
</dbReference>
<evidence type="ECO:0000256" key="3">
    <source>
        <dbReference type="ARBA" id="ARBA00022827"/>
    </source>
</evidence>
<dbReference type="GO" id="GO:0003955">
    <property type="term" value="F:NAD(P)H dehydrogenase (quinone) activity"/>
    <property type="evidence" value="ECO:0007669"/>
    <property type="project" value="TreeGrafter"/>
</dbReference>
<dbReference type="PANTHER" id="PTHR42913">
    <property type="entry name" value="APOPTOSIS-INDUCING FACTOR 1"/>
    <property type="match status" value="1"/>
</dbReference>
<accession>A0A7C4QQV5</accession>
<evidence type="ECO:0000256" key="2">
    <source>
        <dbReference type="ARBA" id="ARBA00022630"/>
    </source>
</evidence>
<name>A0A7C4QQV5_9PLAN</name>
<feature type="domain" description="FAD/NAD(P)-binding" evidence="6">
    <location>
        <begin position="188"/>
        <end position="354"/>
    </location>
</feature>
<feature type="compositionally biased region" description="Basic and acidic residues" evidence="5">
    <location>
        <begin position="16"/>
        <end position="28"/>
    </location>
</feature>
<comment type="cofactor">
    <cofactor evidence="1">
        <name>FAD</name>
        <dbReference type="ChEBI" id="CHEBI:57692"/>
    </cofactor>
</comment>
<sequence length="422" mass="46395">MSGTTPPDGPLPRPPRLKEAAAPSERDASSAAAAAQAAPTPSREPRRVVLIGAGHTHLLLVHWWGRRPIPDVDLILINAFDRFAYSGMVPGAIAGLYPFADVLVDLPALCERCRVTLVVDRVVRLQSARQTIELAHQPPLSFDVASVNIGSVPSAEFLCQTHRMLVGLKPLATLGPRLEGRLRELLTQHREAGRTDLMPVAIVGGGAAGVELALCLDERAYRARWPLELMIVEGGGDLLPGHSRSARRRVRRLLKQRGIEVYFGRRVVGCHEEGPSALVLDDGSPLPCELALWATGTAPPHVLEQYDLPKTPRGFLAVNPTLQSTAEVPVFAAGDVADVFGRPVPKAGVYAVREAKILWNNLHRLLAGQPLLEYHPQRSFLSLMTCGDGTALLDYHGFACRSRWAWWLKCWIDRRFVRQFQR</sequence>
<dbReference type="PRINTS" id="PR00469">
    <property type="entry name" value="PNDRDTASEII"/>
</dbReference>
<dbReference type="InterPro" id="IPR036188">
    <property type="entry name" value="FAD/NAD-bd_sf"/>
</dbReference>
<evidence type="ECO:0000259" key="6">
    <source>
        <dbReference type="Pfam" id="PF07992"/>
    </source>
</evidence>
<evidence type="ECO:0000256" key="5">
    <source>
        <dbReference type="SAM" id="MobiDB-lite"/>
    </source>
</evidence>
<keyword evidence="4" id="KW-0560">Oxidoreductase</keyword>
<proteinExistence type="predicted"/>
<gene>
    <name evidence="7" type="ORF">ENS64_14865</name>
</gene>
<dbReference type="AlphaFoldDB" id="A0A7C4QQV5"/>
<keyword evidence="3" id="KW-0274">FAD</keyword>
<dbReference type="GO" id="GO:0019646">
    <property type="term" value="P:aerobic electron transport chain"/>
    <property type="evidence" value="ECO:0007669"/>
    <property type="project" value="TreeGrafter"/>
</dbReference>
<evidence type="ECO:0000256" key="4">
    <source>
        <dbReference type="ARBA" id="ARBA00023002"/>
    </source>
</evidence>
<dbReference type="Gene3D" id="3.50.50.100">
    <property type="match status" value="1"/>
</dbReference>
<comment type="caution">
    <text evidence="7">The sequence shown here is derived from an EMBL/GenBank/DDBJ whole genome shotgun (WGS) entry which is preliminary data.</text>
</comment>
<dbReference type="InterPro" id="IPR023753">
    <property type="entry name" value="FAD/NAD-binding_dom"/>
</dbReference>
<dbReference type="SUPFAM" id="SSF51905">
    <property type="entry name" value="FAD/NAD(P)-binding domain"/>
    <property type="match status" value="2"/>
</dbReference>
<reference evidence="7" key="1">
    <citation type="journal article" date="2020" name="mSystems">
        <title>Genome- and Community-Level Interaction Insights into Carbon Utilization and Element Cycling Functions of Hydrothermarchaeota in Hydrothermal Sediment.</title>
        <authorList>
            <person name="Zhou Z."/>
            <person name="Liu Y."/>
            <person name="Xu W."/>
            <person name="Pan J."/>
            <person name="Luo Z.H."/>
            <person name="Li M."/>
        </authorList>
    </citation>
    <scope>NUCLEOTIDE SEQUENCE [LARGE SCALE GENOMIC DNA]</scope>
    <source>
        <strain evidence="7">SpSt-508</strain>
    </source>
</reference>
<feature type="region of interest" description="Disordered" evidence="5">
    <location>
        <begin position="1"/>
        <end position="41"/>
    </location>
</feature>
<organism evidence="7">
    <name type="scientific">Schlesneria paludicola</name>
    <dbReference type="NCBI Taxonomy" id="360056"/>
    <lineage>
        <taxon>Bacteria</taxon>
        <taxon>Pseudomonadati</taxon>
        <taxon>Planctomycetota</taxon>
        <taxon>Planctomycetia</taxon>
        <taxon>Planctomycetales</taxon>
        <taxon>Planctomycetaceae</taxon>
        <taxon>Schlesneria</taxon>
    </lineage>
</organism>
<feature type="compositionally biased region" description="Low complexity" evidence="5">
    <location>
        <begin position="29"/>
        <end position="41"/>
    </location>
</feature>
<evidence type="ECO:0000313" key="7">
    <source>
        <dbReference type="EMBL" id="HGT40524.1"/>
    </source>
</evidence>
<dbReference type="PANTHER" id="PTHR42913:SF9">
    <property type="entry name" value="SLR1591 PROTEIN"/>
    <property type="match status" value="1"/>
</dbReference>
<dbReference type="InterPro" id="IPR051169">
    <property type="entry name" value="NADH-Q_oxidoreductase"/>
</dbReference>
<dbReference type="Pfam" id="PF07992">
    <property type="entry name" value="Pyr_redox_2"/>
    <property type="match status" value="1"/>
</dbReference>
<keyword evidence="2" id="KW-0285">Flavoprotein</keyword>
<evidence type="ECO:0000256" key="1">
    <source>
        <dbReference type="ARBA" id="ARBA00001974"/>
    </source>
</evidence>